<dbReference type="STRING" id="156892.BM477_03130"/>
<dbReference type="Proteomes" id="UP000186465">
    <property type="component" value="Unassembled WGS sequence"/>
</dbReference>
<gene>
    <name evidence="6" type="ORF">BM477_03130</name>
</gene>
<keyword evidence="7" id="KW-1185">Reference proteome</keyword>
<dbReference type="PROSITE" id="PS50930">
    <property type="entry name" value="HTH_LYTTR"/>
    <property type="match status" value="1"/>
</dbReference>
<dbReference type="EMBL" id="MPDM01000003">
    <property type="protein sequence ID" value="OKL49914.1"/>
    <property type="molecule type" value="Genomic_DNA"/>
</dbReference>
<dbReference type="GO" id="GO:0000156">
    <property type="term" value="F:phosphorelay response regulator activity"/>
    <property type="evidence" value="ECO:0007669"/>
    <property type="project" value="InterPro"/>
</dbReference>
<reference evidence="7" key="1">
    <citation type="submission" date="2016-11" db="EMBL/GenBank/DDBJ databases">
        <title>Actinomyces gypaetusis sp. nov. isolated from Gypaetus barbatus in Qinghai Tibet Plateau China.</title>
        <authorList>
            <person name="Meng X."/>
        </authorList>
    </citation>
    <scope>NUCLEOTIDE SEQUENCE [LARGE SCALE GENOMIC DNA]</scope>
    <source>
        <strain evidence="7">DSM 15383</strain>
    </source>
</reference>
<dbReference type="InterPro" id="IPR007492">
    <property type="entry name" value="LytTR_DNA-bd_dom"/>
</dbReference>
<dbReference type="PANTHER" id="PTHR37299:SF2">
    <property type="entry name" value="HTH LYTTR-TYPE DOMAIN-CONTAINING PROTEIN"/>
    <property type="match status" value="1"/>
</dbReference>
<dbReference type="GO" id="GO:0003677">
    <property type="term" value="F:DNA binding"/>
    <property type="evidence" value="ECO:0007669"/>
    <property type="project" value="UniProtKB-KW"/>
</dbReference>
<name>A0A1Q5PQQ9_9ACTO</name>
<sequence>MKTMKFSLEIRSDIGEPEVVVIAPEWSTELDSLRSYVLDLDEGGTQVESMRLVGIDGGNATLIKPSQIMRIRTQDRNIYADTRQGSWRLKQRLRELEETLPAEDFIRINQGEIVNLSFVSRMDLSLSGTIALTLLDGTKCFVSRRSLKRFKSALKL</sequence>
<keyword evidence="3" id="KW-0238">DNA-binding</keyword>
<evidence type="ECO:0000313" key="7">
    <source>
        <dbReference type="Proteomes" id="UP000186465"/>
    </source>
</evidence>
<dbReference type="Pfam" id="PF04397">
    <property type="entry name" value="LytTR"/>
    <property type="match status" value="1"/>
</dbReference>
<dbReference type="PANTHER" id="PTHR37299">
    <property type="entry name" value="TRANSCRIPTIONAL REGULATOR-RELATED"/>
    <property type="match status" value="1"/>
</dbReference>
<keyword evidence="1" id="KW-0963">Cytoplasm</keyword>
<accession>A0A1Q5PQQ9</accession>
<evidence type="ECO:0000256" key="2">
    <source>
        <dbReference type="ARBA" id="ARBA00023015"/>
    </source>
</evidence>
<dbReference type="Gene3D" id="2.40.50.1020">
    <property type="entry name" value="LytTr DNA-binding domain"/>
    <property type="match status" value="1"/>
</dbReference>
<proteinExistence type="predicted"/>
<evidence type="ECO:0000256" key="3">
    <source>
        <dbReference type="ARBA" id="ARBA00023125"/>
    </source>
</evidence>
<organism evidence="6 7">
    <name type="scientific">Boudabousia marimammalium</name>
    <dbReference type="NCBI Taxonomy" id="156892"/>
    <lineage>
        <taxon>Bacteria</taxon>
        <taxon>Bacillati</taxon>
        <taxon>Actinomycetota</taxon>
        <taxon>Actinomycetes</taxon>
        <taxon>Actinomycetales</taxon>
        <taxon>Actinomycetaceae</taxon>
        <taxon>Boudabousia</taxon>
    </lineage>
</organism>
<dbReference type="SMART" id="SM00850">
    <property type="entry name" value="LytTR"/>
    <property type="match status" value="1"/>
</dbReference>
<feature type="domain" description="HTH LytTR-type" evidence="5">
    <location>
        <begin position="52"/>
        <end position="156"/>
    </location>
</feature>
<evidence type="ECO:0000256" key="4">
    <source>
        <dbReference type="ARBA" id="ARBA00023163"/>
    </source>
</evidence>
<evidence type="ECO:0000259" key="5">
    <source>
        <dbReference type="PROSITE" id="PS50930"/>
    </source>
</evidence>
<dbReference type="InterPro" id="IPR046947">
    <property type="entry name" value="LytR-like"/>
</dbReference>
<evidence type="ECO:0000256" key="1">
    <source>
        <dbReference type="ARBA" id="ARBA00022490"/>
    </source>
</evidence>
<evidence type="ECO:0000313" key="6">
    <source>
        <dbReference type="EMBL" id="OKL49914.1"/>
    </source>
</evidence>
<comment type="caution">
    <text evidence="6">The sequence shown here is derived from an EMBL/GenBank/DDBJ whole genome shotgun (WGS) entry which is preliminary data.</text>
</comment>
<dbReference type="AlphaFoldDB" id="A0A1Q5PQQ9"/>
<keyword evidence="4" id="KW-0804">Transcription</keyword>
<keyword evidence="2" id="KW-0805">Transcription regulation</keyword>
<protein>
    <recommendedName>
        <fullName evidence="5">HTH LytTR-type domain-containing protein</fullName>
    </recommendedName>
</protein>